<comment type="pathway">
    <text evidence="3">Sphingolipid metabolism.</text>
</comment>
<dbReference type="EC" id="2.4.1.80" evidence="10"/>
<keyword evidence="6 9" id="KW-0812">Transmembrane</keyword>
<keyword evidence="7 9" id="KW-1133">Transmembrane helix</keyword>
<keyword evidence="4 10" id="KW-0328">Glycosyltransferase</keyword>
<dbReference type="EMBL" id="JACHEK010000013">
    <property type="protein sequence ID" value="MBB6147203.1"/>
    <property type="molecule type" value="Genomic_DNA"/>
</dbReference>
<dbReference type="PANTHER" id="PTHR12726:SF0">
    <property type="entry name" value="CERAMIDE GLUCOSYLTRANSFERASE"/>
    <property type="match status" value="1"/>
</dbReference>
<dbReference type="InterPro" id="IPR029044">
    <property type="entry name" value="Nucleotide-diphossugar_trans"/>
</dbReference>
<evidence type="ECO:0000256" key="5">
    <source>
        <dbReference type="ARBA" id="ARBA00022679"/>
    </source>
</evidence>
<proteinExistence type="predicted"/>
<dbReference type="GO" id="GO:0006679">
    <property type="term" value="P:glucosylceramide biosynthetic process"/>
    <property type="evidence" value="ECO:0007669"/>
    <property type="project" value="TreeGrafter"/>
</dbReference>
<feature type="transmembrane region" description="Helical" evidence="9">
    <location>
        <begin position="281"/>
        <end position="304"/>
    </location>
</feature>
<name>A0A841K0B8_9BACT</name>
<dbReference type="GO" id="GO:0008120">
    <property type="term" value="F:ceramide glucosyltransferase activity"/>
    <property type="evidence" value="ECO:0007669"/>
    <property type="project" value="UniProtKB-EC"/>
</dbReference>
<sequence length="397" mass="43885">MIKVLLGLGVLGLLTSTAFTVLVLAGIRRFARRRRTVHPTFREPVSLFKPLHGNEPDLEAHLETFFQQDYPSYEILFGARVASDEGLEAARRVAARYPHIPVKFVLTGEPWHINAKVSTLELMEKAAAHDIFIVSDSDVRVTPNYIREVAAPFARPEVGAVTCLYRGIAGGGLWSKLEAVGMSVEMTAGVLVADLMEGMQFTLGPTMAVRRACMKEMGGFGELGAYCADDFILGNRVHESGHTVVLSTHVIDHLVLNVSFMDSQKHQVRWMRSTRFSRPKGHFGTCLTFSVPFGILGFLAALLLHHPLLGLALLGYSVTTRALMAASLGAFVVQERNLLRTSLLFPLRDLFGFFYWAASYASNRIVWRNQIYRLSAGGFMLATNPEVEAKRAPAFTA</sequence>
<evidence type="ECO:0000313" key="10">
    <source>
        <dbReference type="EMBL" id="MBB6147203.1"/>
    </source>
</evidence>
<comment type="pathway">
    <text evidence="2">Lipid metabolism; sphingolipid metabolism.</text>
</comment>
<dbReference type="OrthoDB" id="9030258at2"/>
<evidence type="ECO:0000256" key="9">
    <source>
        <dbReference type="SAM" id="Phobius"/>
    </source>
</evidence>
<keyword evidence="8 9" id="KW-0472">Membrane</keyword>
<evidence type="ECO:0000256" key="4">
    <source>
        <dbReference type="ARBA" id="ARBA00022676"/>
    </source>
</evidence>
<dbReference type="PANTHER" id="PTHR12726">
    <property type="entry name" value="CERAMIDE GLUCOSYLTRANSFERASE"/>
    <property type="match status" value="1"/>
</dbReference>
<keyword evidence="11" id="KW-1185">Reference proteome</keyword>
<dbReference type="Proteomes" id="UP000538666">
    <property type="component" value="Unassembled WGS sequence"/>
</dbReference>
<reference evidence="10 11" key="1">
    <citation type="submission" date="2020-08" db="EMBL/GenBank/DDBJ databases">
        <title>Genomic Encyclopedia of Type Strains, Phase IV (KMG-IV): sequencing the most valuable type-strain genomes for metagenomic binning, comparative biology and taxonomic classification.</title>
        <authorList>
            <person name="Goeker M."/>
        </authorList>
    </citation>
    <scope>NUCLEOTIDE SEQUENCE [LARGE SCALE GENOMIC DNA]</scope>
    <source>
        <strain evidence="10 11">DSM 103733</strain>
    </source>
</reference>
<evidence type="ECO:0000256" key="8">
    <source>
        <dbReference type="ARBA" id="ARBA00023136"/>
    </source>
</evidence>
<dbReference type="NCBIfam" id="TIGR03472">
    <property type="entry name" value="HpnI"/>
    <property type="match status" value="1"/>
</dbReference>
<feature type="transmembrane region" description="Helical" evidence="9">
    <location>
        <begin position="310"/>
        <end position="333"/>
    </location>
</feature>
<dbReference type="InterPro" id="IPR025993">
    <property type="entry name" value="Ceramide_glucosylTrfase"/>
</dbReference>
<evidence type="ECO:0000256" key="3">
    <source>
        <dbReference type="ARBA" id="ARBA00004991"/>
    </source>
</evidence>
<evidence type="ECO:0000313" key="11">
    <source>
        <dbReference type="Proteomes" id="UP000538666"/>
    </source>
</evidence>
<dbReference type="Pfam" id="PF13506">
    <property type="entry name" value="Glyco_transf_21"/>
    <property type="match status" value="1"/>
</dbReference>
<dbReference type="AlphaFoldDB" id="A0A841K0B8"/>
<dbReference type="RefSeq" id="WP_082125592.1">
    <property type="nucleotide sequence ID" value="NZ_JACHEK010000013.1"/>
</dbReference>
<dbReference type="CDD" id="cd02520">
    <property type="entry name" value="Glucosylceramide_synthase"/>
    <property type="match status" value="1"/>
</dbReference>
<feature type="transmembrane region" description="Helical" evidence="9">
    <location>
        <begin position="6"/>
        <end position="27"/>
    </location>
</feature>
<dbReference type="SUPFAM" id="SSF53448">
    <property type="entry name" value="Nucleotide-diphospho-sugar transferases"/>
    <property type="match status" value="1"/>
</dbReference>
<evidence type="ECO:0000256" key="7">
    <source>
        <dbReference type="ARBA" id="ARBA00022989"/>
    </source>
</evidence>
<dbReference type="Gene3D" id="3.90.550.10">
    <property type="entry name" value="Spore Coat Polysaccharide Biosynthesis Protein SpsA, Chain A"/>
    <property type="match status" value="1"/>
</dbReference>
<evidence type="ECO:0000256" key="2">
    <source>
        <dbReference type="ARBA" id="ARBA00004760"/>
    </source>
</evidence>
<protein>
    <submittedName>
        <fullName evidence="10">Ceramide glucosyltransferase</fullName>
        <ecNumber evidence="10">2.4.1.80</ecNumber>
    </submittedName>
</protein>
<dbReference type="GO" id="GO:0016020">
    <property type="term" value="C:membrane"/>
    <property type="evidence" value="ECO:0007669"/>
    <property type="project" value="UniProtKB-SubCell"/>
</dbReference>
<comment type="subcellular location">
    <subcellularLocation>
        <location evidence="1">Membrane</location>
        <topology evidence="1">Multi-pass membrane protein</topology>
    </subcellularLocation>
</comment>
<comment type="caution">
    <text evidence="10">The sequence shown here is derived from an EMBL/GenBank/DDBJ whole genome shotgun (WGS) entry which is preliminary data.</text>
</comment>
<gene>
    <name evidence="10" type="ORF">HNQ77_005197</name>
</gene>
<organism evidence="10 11">
    <name type="scientific">Silvibacterium bohemicum</name>
    <dbReference type="NCBI Taxonomy" id="1577686"/>
    <lineage>
        <taxon>Bacteria</taxon>
        <taxon>Pseudomonadati</taxon>
        <taxon>Acidobacteriota</taxon>
        <taxon>Terriglobia</taxon>
        <taxon>Terriglobales</taxon>
        <taxon>Acidobacteriaceae</taxon>
        <taxon>Silvibacterium</taxon>
    </lineage>
</organism>
<dbReference type="InterPro" id="IPR017835">
    <property type="entry name" value="Hopen-assoc_HpnI"/>
</dbReference>
<evidence type="ECO:0000256" key="1">
    <source>
        <dbReference type="ARBA" id="ARBA00004141"/>
    </source>
</evidence>
<evidence type="ECO:0000256" key="6">
    <source>
        <dbReference type="ARBA" id="ARBA00022692"/>
    </source>
</evidence>
<accession>A0A841K0B8</accession>
<keyword evidence="5 10" id="KW-0808">Transferase</keyword>